<feature type="domain" description="Zn(2)-C6 fungal-type" evidence="4">
    <location>
        <begin position="24"/>
        <end position="56"/>
    </location>
</feature>
<dbReference type="GO" id="GO:0003677">
    <property type="term" value="F:DNA binding"/>
    <property type="evidence" value="ECO:0007669"/>
    <property type="project" value="InterPro"/>
</dbReference>
<dbReference type="SMART" id="SM00066">
    <property type="entry name" value="GAL4"/>
    <property type="match status" value="1"/>
</dbReference>
<dbReference type="EMBL" id="FJUW01000016">
    <property type="protein sequence ID" value="CZS99337.1"/>
    <property type="molecule type" value="Genomic_DNA"/>
</dbReference>
<dbReference type="STRING" id="914237.A0A1E1KMU9"/>
<dbReference type="PANTHER" id="PTHR31668:SF10">
    <property type="entry name" value="ZN(II)2CYS6 TRANSCRIPTION FACTOR (EUROFUNG)"/>
    <property type="match status" value="1"/>
</dbReference>
<dbReference type="Pfam" id="PF04082">
    <property type="entry name" value="Fungal_trans"/>
    <property type="match status" value="1"/>
</dbReference>
<dbReference type="SUPFAM" id="SSF57701">
    <property type="entry name" value="Zn2/Cys6 DNA-binding domain"/>
    <property type="match status" value="1"/>
</dbReference>
<keyword evidence="6" id="KW-1185">Reference proteome</keyword>
<dbReference type="InterPro" id="IPR007219">
    <property type="entry name" value="XnlR_reg_dom"/>
</dbReference>
<dbReference type="GO" id="GO:0008270">
    <property type="term" value="F:zinc ion binding"/>
    <property type="evidence" value="ECO:0007669"/>
    <property type="project" value="InterPro"/>
</dbReference>
<name>A0A1E1KMU9_9HELO</name>
<feature type="compositionally biased region" description="Polar residues" evidence="3">
    <location>
        <begin position="72"/>
        <end position="83"/>
    </location>
</feature>
<dbReference type="CDD" id="cd12148">
    <property type="entry name" value="fungal_TF_MHR"/>
    <property type="match status" value="1"/>
</dbReference>
<gene>
    <name evidence="5" type="ORF">RCO7_00592</name>
</gene>
<protein>
    <submittedName>
        <fullName evidence="5">Related to DAL81-transcriptional activator for allantoin and GABA catabolic genes</fullName>
    </submittedName>
</protein>
<dbReference type="Pfam" id="PF00172">
    <property type="entry name" value="Zn_clus"/>
    <property type="match status" value="1"/>
</dbReference>
<dbReference type="Proteomes" id="UP000178129">
    <property type="component" value="Unassembled WGS sequence"/>
</dbReference>
<dbReference type="PROSITE" id="PS00463">
    <property type="entry name" value="ZN2_CY6_FUNGAL_1"/>
    <property type="match status" value="1"/>
</dbReference>
<comment type="caution">
    <text evidence="5">The sequence shown here is derived from an EMBL/GenBank/DDBJ whole genome shotgun (WGS) entry which is preliminary data.</text>
</comment>
<dbReference type="SMART" id="SM00906">
    <property type="entry name" value="Fungal_trans"/>
    <property type="match status" value="1"/>
</dbReference>
<keyword evidence="2" id="KW-0539">Nucleus</keyword>
<evidence type="ECO:0000256" key="2">
    <source>
        <dbReference type="ARBA" id="ARBA00023242"/>
    </source>
</evidence>
<dbReference type="CDD" id="cd00067">
    <property type="entry name" value="GAL4"/>
    <property type="match status" value="1"/>
</dbReference>
<dbReference type="InParanoid" id="A0A1E1KMU9"/>
<dbReference type="GO" id="GO:0000981">
    <property type="term" value="F:DNA-binding transcription factor activity, RNA polymerase II-specific"/>
    <property type="evidence" value="ECO:0007669"/>
    <property type="project" value="InterPro"/>
</dbReference>
<evidence type="ECO:0000313" key="5">
    <source>
        <dbReference type="EMBL" id="CZS99337.1"/>
    </source>
</evidence>
<dbReference type="AlphaFoldDB" id="A0A1E1KMU9"/>
<dbReference type="GO" id="GO:0001080">
    <property type="term" value="P:nitrogen catabolite activation of transcription from RNA polymerase II promoter"/>
    <property type="evidence" value="ECO:0007669"/>
    <property type="project" value="TreeGrafter"/>
</dbReference>
<evidence type="ECO:0000259" key="4">
    <source>
        <dbReference type="PROSITE" id="PS50048"/>
    </source>
</evidence>
<organism evidence="5 6">
    <name type="scientific">Rhynchosporium graminicola</name>
    <dbReference type="NCBI Taxonomy" id="2792576"/>
    <lineage>
        <taxon>Eukaryota</taxon>
        <taxon>Fungi</taxon>
        <taxon>Dikarya</taxon>
        <taxon>Ascomycota</taxon>
        <taxon>Pezizomycotina</taxon>
        <taxon>Leotiomycetes</taxon>
        <taxon>Helotiales</taxon>
        <taxon>Ploettnerulaceae</taxon>
        <taxon>Rhynchosporium</taxon>
    </lineage>
</organism>
<evidence type="ECO:0000256" key="3">
    <source>
        <dbReference type="SAM" id="MobiDB-lite"/>
    </source>
</evidence>
<dbReference type="PANTHER" id="PTHR31668">
    <property type="entry name" value="GLUCOSE TRANSPORT TRANSCRIPTION REGULATOR RGT1-RELATED-RELATED"/>
    <property type="match status" value="1"/>
</dbReference>
<dbReference type="InterPro" id="IPR036864">
    <property type="entry name" value="Zn2-C6_fun-type_DNA-bd_sf"/>
</dbReference>
<dbReference type="GO" id="GO:0005634">
    <property type="term" value="C:nucleus"/>
    <property type="evidence" value="ECO:0007669"/>
    <property type="project" value="TreeGrafter"/>
</dbReference>
<dbReference type="GO" id="GO:0006351">
    <property type="term" value="P:DNA-templated transcription"/>
    <property type="evidence" value="ECO:0007669"/>
    <property type="project" value="InterPro"/>
</dbReference>
<feature type="compositionally biased region" description="Basic and acidic residues" evidence="3">
    <location>
        <begin position="84"/>
        <end position="96"/>
    </location>
</feature>
<sequence length="658" mass="73886">MSQAAEHSPQLPVSRPYRSHKIRACDTCRRRKVRCDVASIGEKCQFCREQGKSCRYSTEEKHTRSKRPANPELSSGERQNSISEPRRSHTESEGTRINHKLHPSSQSFATDGVSRNERSKNDARYLGQNRQSLHIIGPAVSSDAHILEQYMSPSSTEGRESDNPYGVYSSDPSKPILYKKVARGRIGLSINDIAGVKQREILEQILSPNASQVRQLYLVNVHPAFPVIDETLLIEDSPSEKKVSAALICEIYASSLVYWHKAPVSSGRTRPDQRYAWNLAVQALADDFLGPDLSTLQAAIVELNGRPVYSIIGNVVNIGRAVALSYSLGVNRNPSQWNISQREKDLRVRLWWGVLIHDRWGSFAHGTPSNINSSHYDVPFPTSQMLGPHGSILPESQRSMESFIALCKLTQILGQALPLVYDLIGSSQKETSKTIRRIEADLDIWEDDLPDYLSSVDHSDSVSGGSSLRLCYLSLKMLVCRISLHSVSQQGSTEATEAYRFRQVESRHAARTIVNFVTSLNTSQLAEFWLPYTAYYLTSAITLLLRFAVETTEDSIAENCVASVKEFIAWLRRAKDIHDWDLADDCLNNCEGIMARMTDNGRRPQHEAVMQAPPANFFDTEQPDWLDATLPVFYGPMDGSGQIRDIWDMFGFNEQFSA</sequence>
<evidence type="ECO:0000256" key="1">
    <source>
        <dbReference type="ARBA" id="ARBA00022723"/>
    </source>
</evidence>
<dbReference type="InterPro" id="IPR001138">
    <property type="entry name" value="Zn2Cys6_DnaBD"/>
</dbReference>
<feature type="region of interest" description="Disordered" evidence="3">
    <location>
        <begin position="55"/>
        <end position="119"/>
    </location>
</feature>
<dbReference type="InterPro" id="IPR050797">
    <property type="entry name" value="Carb_Metab_Trans_Reg"/>
</dbReference>
<evidence type="ECO:0000313" key="6">
    <source>
        <dbReference type="Proteomes" id="UP000178129"/>
    </source>
</evidence>
<proteinExistence type="predicted"/>
<accession>A0A1E1KMU9</accession>
<dbReference type="Gene3D" id="4.10.240.10">
    <property type="entry name" value="Zn(2)-C6 fungal-type DNA-binding domain"/>
    <property type="match status" value="1"/>
</dbReference>
<dbReference type="PROSITE" id="PS50048">
    <property type="entry name" value="ZN2_CY6_FUNGAL_2"/>
    <property type="match status" value="1"/>
</dbReference>
<reference evidence="6" key="1">
    <citation type="submission" date="2016-03" db="EMBL/GenBank/DDBJ databases">
        <authorList>
            <person name="Ploux O."/>
        </authorList>
    </citation>
    <scope>NUCLEOTIDE SEQUENCE [LARGE SCALE GENOMIC DNA]</scope>
    <source>
        <strain evidence="6">UK7</strain>
    </source>
</reference>
<keyword evidence="1" id="KW-0479">Metal-binding</keyword>